<dbReference type="GO" id="GO:0005794">
    <property type="term" value="C:Golgi apparatus"/>
    <property type="evidence" value="ECO:0007669"/>
    <property type="project" value="TreeGrafter"/>
</dbReference>
<sequence length="583" mass="64219">MEQAQSLLLNELAFVRCPDPQKNIFIYEWLKYLDRILTLTKKSDLKNSQQKLVEQLNARIVPNGCSHPTRLLLGRCIAKLFSVADASHLFETINLCNDVTALSVLGEMFEYLGRMVGRSYEETFQSLAKWLKSAECFACLVEIPDSPLFIQHDLESICTLCIKSLHVSNADLRLSIANIFANLAFCVLKFNDGSGSSRQRAVTPTSTKTQQPQNSSPSKSSTSAPFDVLLRCLSNGMLRGGVGGFLKNAKTATGIRATIGQRETRIGISQAYVAIARKLGTRWLKRNIQLWCEHLLGLACKSSLSIGSTTSLPSSSQSFSSANDQLLTIRRCLHYIFRSTIGTLLSEPDQITACKRLGIVLAEYNNCFDCAMDSSKEEERVLTSEVYASANASVVCLIEIGCIALQVDTAISTVFIEASGVLEPIFACLLHPIQSVRIAASFCLKCIVTSIPSLTTPLVDRCLSRLEYMKKSPEAINGFSLCLAALLSQCRHSQLGIPFAKCRQVFNLAEELIKSATQTPRLMLRKVQAGWILISAILSLGPTFARPILPKLFTLWRISFPRSAEETKTERGCGDAGSWEATL</sequence>
<proteinExistence type="predicted"/>
<dbReference type="GO" id="GO:0016020">
    <property type="term" value="C:membrane"/>
    <property type="evidence" value="ECO:0007669"/>
    <property type="project" value="TreeGrafter"/>
</dbReference>
<dbReference type="GO" id="GO:0008104">
    <property type="term" value="P:intracellular protein localization"/>
    <property type="evidence" value="ECO:0007669"/>
    <property type="project" value="TreeGrafter"/>
</dbReference>
<feature type="region of interest" description="Disordered" evidence="1">
    <location>
        <begin position="196"/>
        <end position="223"/>
    </location>
</feature>
<reference evidence="3" key="1">
    <citation type="submission" date="2022-11" db="UniProtKB">
        <authorList>
            <consortium name="WormBaseParasite"/>
        </authorList>
    </citation>
    <scope>IDENTIFICATION</scope>
</reference>
<protein>
    <submittedName>
        <fullName evidence="3">HEAT repeat-containing protein 5B</fullName>
    </submittedName>
</protein>
<name>A0A915NLD4_9BILA</name>
<dbReference type="SUPFAM" id="SSF48371">
    <property type="entry name" value="ARM repeat"/>
    <property type="match status" value="1"/>
</dbReference>
<dbReference type="InterPro" id="IPR040108">
    <property type="entry name" value="Laa1/Sip1/HEATR5"/>
</dbReference>
<dbReference type="GO" id="GO:0005829">
    <property type="term" value="C:cytosol"/>
    <property type="evidence" value="ECO:0007669"/>
    <property type="project" value="GOC"/>
</dbReference>
<organism evidence="2 3">
    <name type="scientific">Meloidogyne floridensis</name>
    <dbReference type="NCBI Taxonomy" id="298350"/>
    <lineage>
        <taxon>Eukaryota</taxon>
        <taxon>Metazoa</taxon>
        <taxon>Ecdysozoa</taxon>
        <taxon>Nematoda</taxon>
        <taxon>Chromadorea</taxon>
        <taxon>Rhabditida</taxon>
        <taxon>Tylenchina</taxon>
        <taxon>Tylenchomorpha</taxon>
        <taxon>Tylenchoidea</taxon>
        <taxon>Meloidogynidae</taxon>
        <taxon>Meloidogyninae</taxon>
        <taxon>Meloidogyne</taxon>
    </lineage>
</organism>
<evidence type="ECO:0000256" key="1">
    <source>
        <dbReference type="SAM" id="MobiDB-lite"/>
    </source>
</evidence>
<dbReference type="AlphaFoldDB" id="A0A915NLD4"/>
<evidence type="ECO:0000313" key="3">
    <source>
        <dbReference type="WBParaSite" id="scf7180000418449.g2412"/>
    </source>
</evidence>
<dbReference type="GO" id="GO:0030139">
    <property type="term" value="C:endocytic vesicle"/>
    <property type="evidence" value="ECO:0007669"/>
    <property type="project" value="TreeGrafter"/>
</dbReference>
<dbReference type="PANTHER" id="PTHR21663">
    <property type="entry name" value="HYPOTHETICAL HEAT DOMAIN-CONTAINING"/>
    <property type="match status" value="1"/>
</dbReference>
<dbReference type="GO" id="GO:0006897">
    <property type="term" value="P:endocytosis"/>
    <property type="evidence" value="ECO:0007669"/>
    <property type="project" value="TreeGrafter"/>
</dbReference>
<dbReference type="GO" id="GO:0042147">
    <property type="term" value="P:retrograde transport, endosome to Golgi"/>
    <property type="evidence" value="ECO:0007669"/>
    <property type="project" value="TreeGrafter"/>
</dbReference>
<feature type="compositionally biased region" description="Low complexity" evidence="1">
    <location>
        <begin position="203"/>
        <end position="223"/>
    </location>
</feature>
<dbReference type="Proteomes" id="UP000887560">
    <property type="component" value="Unplaced"/>
</dbReference>
<evidence type="ECO:0000313" key="2">
    <source>
        <dbReference type="Proteomes" id="UP000887560"/>
    </source>
</evidence>
<dbReference type="PANTHER" id="PTHR21663:SF0">
    <property type="entry name" value="HEAT REPEAT-CONTAINING PROTEIN 5B"/>
    <property type="match status" value="1"/>
</dbReference>
<dbReference type="InterPro" id="IPR016024">
    <property type="entry name" value="ARM-type_fold"/>
</dbReference>
<keyword evidence="2" id="KW-1185">Reference proteome</keyword>
<dbReference type="WBParaSite" id="scf7180000418449.g2412">
    <property type="protein sequence ID" value="scf7180000418449.g2412"/>
    <property type="gene ID" value="scf7180000418449.g2412"/>
</dbReference>
<accession>A0A915NLD4</accession>